<keyword evidence="2" id="KW-1185">Reference proteome</keyword>
<sequence>MSGRDGAGPAVGEVGVQVLYLRAVIRVYGPWTTSQTISADERALAVRRVRYAGDLLADLEAQLPRNEVR</sequence>
<accession>A0A1H5VZ83</accession>
<gene>
    <name evidence="1" type="ORF">SAMN04489712_102529</name>
</gene>
<name>A0A1H5VZ83_9ACTN</name>
<organism evidence="1 2">
    <name type="scientific">Thermomonospora echinospora</name>
    <dbReference type="NCBI Taxonomy" id="1992"/>
    <lineage>
        <taxon>Bacteria</taxon>
        <taxon>Bacillati</taxon>
        <taxon>Actinomycetota</taxon>
        <taxon>Actinomycetes</taxon>
        <taxon>Streptosporangiales</taxon>
        <taxon>Thermomonosporaceae</taxon>
        <taxon>Thermomonospora</taxon>
    </lineage>
</organism>
<dbReference type="EMBL" id="FNVO01000002">
    <property type="protein sequence ID" value="SEF92574.1"/>
    <property type="molecule type" value="Genomic_DNA"/>
</dbReference>
<dbReference type="Proteomes" id="UP000236723">
    <property type="component" value="Unassembled WGS sequence"/>
</dbReference>
<dbReference type="AlphaFoldDB" id="A0A1H5VZ83"/>
<evidence type="ECO:0000313" key="1">
    <source>
        <dbReference type="EMBL" id="SEF92574.1"/>
    </source>
</evidence>
<reference evidence="2" key="1">
    <citation type="submission" date="2016-10" db="EMBL/GenBank/DDBJ databases">
        <authorList>
            <person name="Varghese N."/>
            <person name="Submissions S."/>
        </authorList>
    </citation>
    <scope>NUCLEOTIDE SEQUENCE [LARGE SCALE GENOMIC DNA]</scope>
    <source>
        <strain evidence="2">DSM 43163</strain>
    </source>
</reference>
<evidence type="ECO:0000313" key="2">
    <source>
        <dbReference type="Proteomes" id="UP000236723"/>
    </source>
</evidence>
<protein>
    <submittedName>
        <fullName evidence="1">Uncharacterized protein</fullName>
    </submittedName>
</protein>
<proteinExistence type="predicted"/>